<dbReference type="Proteomes" id="UP000533598">
    <property type="component" value="Unassembled WGS sequence"/>
</dbReference>
<protein>
    <submittedName>
        <fullName evidence="2">Uncharacterized protein</fullName>
    </submittedName>
</protein>
<dbReference type="RefSeq" id="WP_185002366.1">
    <property type="nucleotide sequence ID" value="NZ_BAAAUI010000015.1"/>
</dbReference>
<reference evidence="2 3" key="1">
    <citation type="submission" date="2020-08" db="EMBL/GenBank/DDBJ databases">
        <title>Sequencing the genomes of 1000 actinobacteria strains.</title>
        <authorList>
            <person name="Klenk H.-P."/>
        </authorList>
    </citation>
    <scope>NUCLEOTIDE SEQUENCE [LARGE SCALE GENOMIC DNA]</scope>
    <source>
        <strain evidence="2 3">DSM 44230</strain>
    </source>
</reference>
<feature type="transmembrane region" description="Helical" evidence="1">
    <location>
        <begin position="12"/>
        <end position="38"/>
    </location>
</feature>
<name>A0A7W7FSU1_9PSEU</name>
<evidence type="ECO:0000313" key="3">
    <source>
        <dbReference type="Proteomes" id="UP000533598"/>
    </source>
</evidence>
<comment type="caution">
    <text evidence="2">The sequence shown here is derived from an EMBL/GenBank/DDBJ whole genome shotgun (WGS) entry which is preliminary data.</text>
</comment>
<proteinExistence type="predicted"/>
<keyword evidence="3" id="KW-1185">Reference proteome</keyword>
<gene>
    <name evidence="2" type="ORF">HNR67_002670</name>
</gene>
<dbReference type="AlphaFoldDB" id="A0A7W7FSU1"/>
<evidence type="ECO:0000256" key="1">
    <source>
        <dbReference type="SAM" id="Phobius"/>
    </source>
</evidence>
<sequence length="60" mass="5997">MITPPPGLPVWLIGLAGTAVLSALGATPLTAATLVIALGGLCTELAHRFDPGPALPLGRR</sequence>
<dbReference type="EMBL" id="JACHMH010000001">
    <property type="protein sequence ID" value="MBB4676552.1"/>
    <property type="molecule type" value="Genomic_DNA"/>
</dbReference>
<organism evidence="2 3">
    <name type="scientific">Crossiella cryophila</name>
    <dbReference type="NCBI Taxonomy" id="43355"/>
    <lineage>
        <taxon>Bacteria</taxon>
        <taxon>Bacillati</taxon>
        <taxon>Actinomycetota</taxon>
        <taxon>Actinomycetes</taxon>
        <taxon>Pseudonocardiales</taxon>
        <taxon>Pseudonocardiaceae</taxon>
        <taxon>Crossiella</taxon>
    </lineage>
</organism>
<evidence type="ECO:0000313" key="2">
    <source>
        <dbReference type="EMBL" id="MBB4676552.1"/>
    </source>
</evidence>
<accession>A0A7W7FSU1</accession>
<keyword evidence="1" id="KW-0812">Transmembrane</keyword>
<keyword evidence="1" id="KW-1133">Transmembrane helix</keyword>
<keyword evidence="1" id="KW-0472">Membrane</keyword>